<keyword evidence="9" id="KW-1185">Reference proteome</keyword>
<dbReference type="EMBL" id="BMED01000001">
    <property type="protein sequence ID" value="GGC57371.1"/>
    <property type="molecule type" value="Genomic_DNA"/>
</dbReference>
<organism evidence="8 9">
    <name type="scientific">Undibacterium terreum</name>
    <dbReference type="NCBI Taxonomy" id="1224302"/>
    <lineage>
        <taxon>Bacteria</taxon>
        <taxon>Pseudomonadati</taxon>
        <taxon>Pseudomonadota</taxon>
        <taxon>Betaproteobacteria</taxon>
        <taxon>Burkholderiales</taxon>
        <taxon>Oxalobacteraceae</taxon>
        <taxon>Undibacterium</taxon>
    </lineage>
</organism>
<dbReference type="SUPFAM" id="SSF111369">
    <property type="entry name" value="HlyD-like secretion proteins"/>
    <property type="match status" value="1"/>
</dbReference>
<comment type="similarity">
    <text evidence="2">Belongs to the membrane fusion protein (MFP) (TC 8.A.1) family.</text>
</comment>
<feature type="domain" description="Multidrug resistance protein MdtA-like barrel-sandwich hybrid" evidence="5">
    <location>
        <begin position="52"/>
        <end position="194"/>
    </location>
</feature>
<evidence type="ECO:0000259" key="4">
    <source>
        <dbReference type="Pfam" id="PF25876"/>
    </source>
</evidence>
<sequence length="392" mass="41076">MSALAAVVLAGCDSRGQEAPKAQIPEVTVLTARHASVPVVQDLPGRTSAYLVAQVRARVDGIVQKRSFQEGAEVKANQQLYQIDPAPYRAALASAEAAQLKAQANLSTTSAQADRYKLLVAGNAVSKQAFDNAIAAQQEALADVAAAAAAVTSAKINLGYTSVTSPITGRSGISQVTQGGYVQGSSATLLTTIQQLDPIYVDLSQPSIAGLQLRRDVADGQLKLDGADKVKLWLTLEDGTRYPLPGTLQTSTTTVDPSTGSLTVRAVFPNPQYVLLPGMFVHARMEQGINDAAFLIPISAVTHNAKGEATVLVVNTEQKLAERVIQASGTVGNNWVVNSGIQEGERIVLAGAQRIQPGTLVRSVPSQNIATAAPTEGKKLPPPEIAMNAETK</sequence>
<comment type="caution">
    <text evidence="8">The sequence shown here is derived from an EMBL/GenBank/DDBJ whole genome shotgun (WGS) entry which is preliminary data.</text>
</comment>
<evidence type="ECO:0000259" key="7">
    <source>
        <dbReference type="Pfam" id="PF25967"/>
    </source>
</evidence>
<evidence type="ECO:0000313" key="9">
    <source>
        <dbReference type="Proteomes" id="UP000637423"/>
    </source>
</evidence>
<dbReference type="GO" id="GO:0046677">
    <property type="term" value="P:response to antibiotic"/>
    <property type="evidence" value="ECO:0007669"/>
    <property type="project" value="TreeGrafter"/>
</dbReference>
<evidence type="ECO:0000256" key="1">
    <source>
        <dbReference type="ARBA" id="ARBA00004196"/>
    </source>
</evidence>
<dbReference type="Pfam" id="PF25917">
    <property type="entry name" value="BSH_RND"/>
    <property type="match status" value="1"/>
</dbReference>
<dbReference type="PANTHER" id="PTHR30158:SF3">
    <property type="entry name" value="MULTIDRUG EFFLUX PUMP SUBUNIT ACRA-RELATED"/>
    <property type="match status" value="1"/>
</dbReference>
<evidence type="ECO:0000256" key="2">
    <source>
        <dbReference type="ARBA" id="ARBA00009477"/>
    </source>
</evidence>
<feature type="domain" description="Multidrug resistance protein MdtA-like alpha-helical hairpin" evidence="4">
    <location>
        <begin position="92"/>
        <end position="161"/>
    </location>
</feature>
<protein>
    <submittedName>
        <fullName evidence="8">Hemolysin D</fullName>
    </submittedName>
</protein>
<comment type="subcellular location">
    <subcellularLocation>
        <location evidence="1">Cell envelope</location>
    </subcellularLocation>
</comment>
<dbReference type="NCBIfam" id="TIGR01730">
    <property type="entry name" value="RND_mfp"/>
    <property type="match status" value="1"/>
</dbReference>
<dbReference type="Proteomes" id="UP000637423">
    <property type="component" value="Unassembled WGS sequence"/>
</dbReference>
<dbReference type="FunFam" id="2.40.420.20:FF:000001">
    <property type="entry name" value="Efflux RND transporter periplasmic adaptor subunit"/>
    <property type="match status" value="1"/>
</dbReference>
<dbReference type="InterPro" id="IPR006143">
    <property type="entry name" value="RND_pump_MFP"/>
</dbReference>
<feature type="region of interest" description="Disordered" evidence="3">
    <location>
        <begin position="373"/>
        <end position="392"/>
    </location>
</feature>
<feature type="domain" description="Multidrug resistance protein MdtA-like C-terminal permuted SH3" evidence="7">
    <location>
        <begin position="293"/>
        <end position="354"/>
    </location>
</feature>
<proteinExistence type="inferred from homology"/>
<dbReference type="AlphaFoldDB" id="A0A916U4M5"/>
<name>A0A916U4M5_9BURK</name>
<dbReference type="Gene3D" id="2.40.420.20">
    <property type="match status" value="1"/>
</dbReference>
<dbReference type="RefSeq" id="WP_188563985.1">
    <property type="nucleotide sequence ID" value="NZ_BMED01000001.1"/>
</dbReference>
<dbReference type="Gene3D" id="2.40.30.170">
    <property type="match status" value="1"/>
</dbReference>
<evidence type="ECO:0000256" key="3">
    <source>
        <dbReference type="SAM" id="MobiDB-lite"/>
    </source>
</evidence>
<dbReference type="Pfam" id="PF25967">
    <property type="entry name" value="RND-MFP_C"/>
    <property type="match status" value="1"/>
</dbReference>
<dbReference type="PANTHER" id="PTHR30158">
    <property type="entry name" value="ACRA/E-RELATED COMPONENT OF DRUG EFFLUX TRANSPORTER"/>
    <property type="match status" value="1"/>
</dbReference>
<reference evidence="8" key="1">
    <citation type="journal article" date="2014" name="Int. J. Syst. Evol. Microbiol.">
        <title>Complete genome sequence of Corynebacterium casei LMG S-19264T (=DSM 44701T), isolated from a smear-ripened cheese.</title>
        <authorList>
            <consortium name="US DOE Joint Genome Institute (JGI-PGF)"/>
            <person name="Walter F."/>
            <person name="Albersmeier A."/>
            <person name="Kalinowski J."/>
            <person name="Ruckert C."/>
        </authorList>
    </citation>
    <scope>NUCLEOTIDE SEQUENCE</scope>
    <source>
        <strain evidence="8">CGMCC 1.10998</strain>
    </source>
</reference>
<dbReference type="Pfam" id="PF25876">
    <property type="entry name" value="HH_MFP_RND"/>
    <property type="match status" value="1"/>
</dbReference>
<feature type="domain" description="Multidrug resistance protein MdtA-like beta-barrel" evidence="6">
    <location>
        <begin position="198"/>
        <end position="288"/>
    </location>
</feature>
<reference evidence="8" key="2">
    <citation type="submission" date="2020-09" db="EMBL/GenBank/DDBJ databases">
        <authorList>
            <person name="Sun Q."/>
            <person name="Zhou Y."/>
        </authorList>
    </citation>
    <scope>NUCLEOTIDE SEQUENCE</scope>
    <source>
        <strain evidence="8">CGMCC 1.10998</strain>
    </source>
</reference>
<dbReference type="Pfam" id="PF25944">
    <property type="entry name" value="Beta-barrel_RND"/>
    <property type="match status" value="1"/>
</dbReference>
<gene>
    <name evidence="8" type="ORF">GCM10011396_00280</name>
</gene>
<evidence type="ECO:0000259" key="5">
    <source>
        <dbReference type="Pfam" id="PF25917"/>
    </source>
</evidence>
<dbReference type="GO" id="GO:0005886">
    <property type="term" value="C:plasma membrane"/>
    <property type="evidence" value="ECO:0007669"/>
    <property type="project" value="TreeGrafter"/>
</dbReference>
<evidence type="ECO:0000313" key="8">
    <source>
        <dbReference type="EMBL" id="GGC57371.1"/>
    </source>
</evidence>
<dbReference type="InterPro" id="IPR058625">
    <property type="entry name" value="MdtA-like_BSH"/>
</dbReference>
<evidence type="ECO:0000259" key="6">
    <source>
        <dbReference type="Pfam" id="PF25944"/>
    </source>
</evidence>
<dbReference type="GO" id="GO:0030313">
    <property type="term" value="C:cell envelope"/>
    <property type="evidence" value="ECO:0007669"/>
    <property type="project" value="UniProtKB-SubCell"/>
</dbReference>
<dbReference type="Gene3D" id="1.10.287.470">
    <property type="entry name" value="Helix hairpin bin"/>
    <property type="match status" value="1"/>
</dbReference>
<dbReference type="GO" id="GO:0022857">
    <property type="term" value="F:transmembrane transporter activity"/>
    <property type="evidence" value="ECO:0007669"/>
    <property type="project" value="InterPro"/>
</dbReference>
<dbReference type="Gene3D" id="2.40.50.100">
    <property type="match status" value="1"/>
</dbReference>
<dbReference type="InterPro" id="IPR058626">
    <property type="entry name" value="MdtA-like_b-barrel"/>
</dbReference>
<accession>A0A916U4M5</accession>
<dbReference type="InterPro" id="IPR058624">
    <property type="entry name" value="MdtA-like_HH"/>
</dbReference>
<dbReference type="InterPro" id="IPR058627">
    <property type="entry name" value="MdtA-like_C"/>
</dbReference>